<dbReference type="Proteomes" id="UP000043699">
    <property type="component" value="Unassembled WGS sequence"/>
</dbReference>
<organism evidence="2 3">
    <name type="scientific">Planococcus massiliensis</name>
    <dbReference type="NCBI Taxonomy" id="1499687"/>
    <lineage>
        <taxon>Bacteria</taxon>
        <taxon>Bacillati</taxon>
        <taxon>Bacillota</taxon>
        <taxon>Bacilli</taxon>
        <taxon>Bacillales</taxon>
        <taxon>Caryophanaceae</taxon>
        <taxon>Planococcus</taxon>
    </lineage>
</organism>
<dbReference type="OrthoDB" id="2454322at2"/>
<dbReference type="EMBL" id="CCXS01000001">
    <property type="protein sequence ID" value="CEG22657.1"/>
    <property type="molecule type" value="Genomic_DNA"/>
</dbReference>
<proteinExistence type="predicted"/>
<feature type="transmembrane region" description="Helical" evidence="1">
    <location>
        <begin position="54"/>
        <end position="74"/>
    </location>
</feature>
<keyword evidence="1" id="KW-1133">Transmembrane helix</keyword>
<keyword evidence="1" id="KW-0472">Membrane</keyword>
<evidence type="ECO:0000313" key="3">
    <source>
        <dbReference type="Proteomes" id="UP000043699"/>
    </source>
</evidence>
<gene>
    <name evidence="2" type="ORF">BN1080_01590</name>
</gene>
<reference evidence="2 3" key="1">
    <citation type="submission" date="2014-09" db="EMBL/GenBank/DDBJ databases">
        <authorList>
            <person name="Urmite Genomes Urmite Genomes"/>
        </authorList>
    </citation>
    <scope>NUCLEOTIDE SEQUENCE [LARGE SCALE GENOMIC DNA]</scope>
    <source>
        <strain evidence="2 3">ES2</strain>
    </source>
</reference>
<evidence type="ECO:0000313" key="2">
    <source>
        <dbReference type="EMBL" id="CEG22657.1"/>
    </source>
</evidence>
<dbReference type="STRING" id="1499687.BN1080_01590"/>
<sequence>MEMVLSLSIIAVAIFAGISLKKFYDKPYIVNFALSAMLLLIVLRTVLQQPISNMGWAAIIICSIAFIFQVVLGIKNLKVKEQVQALKKRISR</sequence>
<name>A0A098ELH0_9BACL</name>
<dbReference type="AlphaFoldDB" id="A0A098ELH0"/>
<protein>
    <submittedName>
        <fullName evidence="2">Uncharacterized protein</fullName>
    </submittedName>
</protein>
<keyword evidence="1" id="KW-0812">Transmembrane</keyword>
<dbReference type="RefSeq" id="WP_052651449.1">
    <property type="nucleotide sequence ID" value="NZ_CCXS01000001.1"/>
</dbReference>
<evidence type="ECO:0000256" key="1">
    <source>
        <dbReference type="SAM" id="Phobius"/>
    </source>
</evidence>
<feature type="transmembrane region" description="Helical" evidence="1">
    <location>
        <begin position="29"/>
        <end position="47"/>
    </location>
</feature>
<keyword evidence="3" id="KW-1185">Reference proteome</keyword>
<accession>A0A098ELH0</accession>